<dbReference type="CDD" id="cd00118">
    <property type="entry name" value="LysM"/>
    <property type="match status" value="1"/>
</dbReference>
<keyword evidence="4" id="KW-1185">Reference proteome</keyword>
<dbReference type="Pfam" id="PF01476">
    <property type="entry name" value="LysM"/>
    <property type="match status" value="1"/>
</dbReference>
<accession>A0A0M6WLV3</accession>
<dbReference type="Proteomes" id="UP000049979">
    <property type="component" value="Unassembled WGS sequence"/>
</dbReference>
<evidence type="ECO:0000256" key="1">
    <source>
        <dbReference type="SAM" id="MobiDB-lite"/>
    </source>
</evidence>
<evidence type="ECO:0000313" key="3">
    <source>
        <dbReference type="EMBL" id="CRL36956.1"/>
    </source>
</evidence>
<dbReference type="STRING" id="301302.ERS852420_03369"/>
<proteinExistence type="predicted"/>
<dbReference type="AlphaFoldDB" id="A0A0M6WLV3"/>
<evidence type="ECO:0000313" key="4">
    <source>
        <dbReference type="Proteomes" id="UP000049979"/>
    </source>
</evidence>
<dbReference type="InterPro" id="IPR036779">
    <property type="entry name" value="LysM_dom_sf"/>
</dbReference>
<feature type="domain" description="LysM" evidence="2">
    <location>
        <begin position="333"/>
        <end position="380"/>
    </location>
</feature>
<protein>
    <recommendedName>
        <fullName evidence="2">LysM domain-containing protein</fullName>
    </recommendedName>
</protein>
<feature type="region of interest" description="Disordered" evidence="1">
    <location>
        <begin position="307"/>
        <end position="326"/>
    </location>
</feature>
<dbReference type="RefSeq" id="WP_055067628.1">
    <property type="nucleotide sequence ID" value="NZ_CP173697.1"/>
</dbReference>
<reference evidence="4" key="1">
    <citation type="submission" date="2015-05" db="EMBL/GenBank/DDBJ databases">
        <authorList>
            <consortium name="Pathogen Informatics"/>
        </authorList>
    </citation>
    <scope>NUCLEOTIDE SEQUENCE [LARGE SCALE GENOMIC DNA]</scope>
    <source>
        <strain evidence="4">M72</strain>
    </source>
</reference>
<dbReference type="PROSITE" id="PS51782">
    <property type="entry name" value="LYSM"/>
    <property type="match status" value="1"/>
</dbReference>
<evidence type="ECO:0000259" key="2">
    <source>
        <dbReference type="PROSITE" id="PS51782"/>
    </source>
</evidence>
<feature type="region of interest" description="Disordered" evidence="1">
    <location>
        <begin position="361"/>
        <end position="381"/>
    </location>
</feature>
<name>A0A0M6WLV3_9FIRM</name>
<dbReference type="EMBL" id="CVRR01000014">
    <property type="protein sequence ID" value="CRL36956.1"/>
    <property type="molecule type" value="Genomic_DNA"/>
</dbReference>
<sequence>MIDIAEGPGRDLKNIRQIGTPAEGDRIYIENAAYARVHEETYEERRVFIFMGHTECEQGVYMTFVEAAIPVRDMEFSQNLPRWGTHAWSDVFREIKRSYENSIIVGWALDCKGYPPRLTAELEAIHREQFGGAHQVLFLMDSMEGEEYFYLHKGNRLQPKNGFYIYYARELHEIRIPDVTIELPRRGTRQMLPEILTESKKENEKEECSSSKSERKPTSYAMAAAIALLLVLAGVGIWQQRIHIPGLEQTVETIGEKIRHVSQPAEVLVGTEKNIVEEPTESAKSTETISEPMQLIPIEEVPAGAVKKAEEAAPSTQPAEEKEKPVAVENTQNYYVVQQGDTLSGICKQAYGSMKKLKELEKANDLEDSDDIRVGQKLLLP</sequence>
<dbReference type="OrthoDB" id="3292458at2"/>
<gene>
    <name evidence="3" type="ORF">M72_27541</name>
</gene>
<dbReference type="InterPro" id="IPR018392">
    <property type="entry name" value="LysM"/>
</dbReference>
<dbReference type="SMART" id="SM00257">
    <property type="entry name" value="LysM"/>
    <property type="match status" value="1"/>
</dbReference>
<feature type="region of interest" description="Disordered" evidence="1">
    <location>
        <begin position="196"/>
        <end position="216"/>
    </location>
</feature>
<feature type="compositionally biased region" description="Basic and acidic residues" evidence="1">
    <location>
        <begin position="197"/>
        <end position="216"/>
    </location>
</feature>
<dbReference type="Gene3D" id="3.10.350.10">
    <property type="entry name" value="LysM domain"/>
    <property type="match status" value="1"/>
</dbReference>
<dbReference type="SUPFAM" id="SSF54106">
    <property type="entry name" value="LysM domain"/>
    <property type="match status" value="1"/>
</dbReference>
<organism evidence="3 4">
    <name type="scientific">Roseburia faecis</name>
    <dbReference type="NCBI Taxonomy" id="301302"/>
    <lineage>
        <taxon>Bacteria</taxon>
        <taxon>Bacillati</taxon>
        <taxon>Bacillota</taxon>
        <taxon>Clostridia</taxon>
        <taxon>Lachnospirales</taxon>
        <taxon>Lachnospiraceae</taxon>
        <taxon>Roseburia</taxon>
    </lineage>
</organism>